<dbReference type="GO" id="GO:0005634">
    <property type="term" value="C:nucleus"/>
    <property type="evidence" value="ECO:0007669"/>
    <property type="project" value="UniProtKB-SubCell"/>
</dbReference>
<dbReference type="UniPathway" id="UPA00886"/>
<evidence type="ECO:0000256" key="1">
    <source>
        <dbReference type="ARBA" id="ARBA00004123"/>
    </source>
</evidence>
<comment type="subcellular location">
    <subcellularLocation>
        <location evidence="1">Nucleus</location>
    </subcellularLocation>
</comment>
<keyword evidence="5" id="KW-0808">Transferase</keyword>
<dbReference type="GO" id="GO:0000724">
    <property type="term" value="P:double-strand break repair via homologous recombination"/>
    <property type="evidence" value="ECO:0007669"/>
    <property type="project" value="InterPro"/>
</dbReference>
<feature type="domain" description="SP-RING-type" evidence="14">
    <location>
        <begin position="115"/>
        <end position="198"/>
    </location>
</feature>
<evidence type="ECO:0000256" key="12">
    <source>
        <dbReference type="ARBA" id="ARBA00032533"/>
    </source>
</evidence>
<evidence type="ECO:0000256" key="11">
    <source>
        <dbReference type="ARBA" id="ARBA00031731"/>
    </source>
</evidence>
<keyword evidence="9" id="KW-0862">Zinc</keyword>
<evidence type="ECO:0000256" key="7">
    <source>
        <dbReference type="ARBA" id="ARBA00022771"/>
    </source>
</evidence>
<evidence type="ECO:0000256" key="4">
    <source>
        <dbReference type="ARBA" id="ARBA00020923"/>
    </source>
</evidence>
<comment type="similarity">
    <text evidence="3">Belongs to the NSE2 family.</text>
</comment>
<dbReference type="GO" id="GO:0016925">
    <property type="term" value="P:protein sumoylation"/>
    <property type="evidence" value="ECO:0007669"/>
    <property type="project" value="UniProtKB-UniPathway"/>
</dbReference>
<evidence type="ECO:0000256" key="8">
    <source>
        <dbReference type="ARBA" id="ARBA00022786"/>
    </source>
</evidence>
<dbReference type="Proteomes" id="UP000095300">
    <property type="component" value="Unassembled WGS sequence"/>
</dbReference>
<evidence type="ECO:0000256" key="10">
    <source>
        <dbReference type="ARBA" id="ARBA00023242"/>
    </source>
</evidence>
<protein>
    <recommendedName>
        <fullName evidence="4">E3 SUMO-protein ligase NSE2</fullName>
    </recommendedName>
    <alternativeName>
        <fullName evidence="11">E3 SUMO-protein transferase NSE2</fullName>
    </alternativeName>
    <alternativeName>
        <fullName evidence="12">Non-structural maintenance of chromosomes element 2 homolog</fullName>
    </alternativeName>
</protein>
<evidence type="ECO:0000256" key="5">
    <source>
        <dbReference type="ARBA" id="ARBA00022679"/>
    </source>
</evidence>
<dbReference type="GO" id="GO:0061665">
    <property type="term" value="F:SUMO ligase activity"/>
    <property type="evidence" value="ECO:0007669"/>
    <property type="project" value="TreeGrafter"/>
</dbReference>
<dbReference type="InterPro" id="IPR004181">
    <property type="entry name" value="Znf_MIZ"/>
</dbReference>
<dbReference type="Pfam" id="PF11789">
    <property type="entry name" value="zf-Nse"/>
    <property type="match status" value="1"/>
</dbReference>
<dbReference type="InterPro" id="IPR026846">
    <property type="entry name" value="Nse2(Mms21)"/>
</dbReference>
<gene>
    <name evidence="15" type="primary">106082643</name>
</gene>
<dbReference type="Gene3D" id="3.30.40.10">
    <property type="entry name" value="Zinc/RING finger domain, C3HC4 (zinc finger)"/>
    <property type="match status" value="1"/>
</dbReference>
<dbReference type="GO" id="GO:0008270">
    <property type="term" value="F:zinc ion binding"/>
    <property type="evidence" value="ECO:0007669"/>
    <property type="project" value="UniProtKB-KW"/>
</dbReference>
<organism evidence="15 16">
    <name type="scientific">Stomoxys calcitrans</name>
    <name type="common">Stable fly</name>
    <name type="synonym">Conops calcitrans</name>
    <dbReference type="NCBI Taxonomy" id="35570"/>
    <lineage>
        <taxon>Eukaryota</taxon>
        <taxon>Metazoa</taxon>
        <taxon>Ecdysozoa</taxon>
        <taxon>Arthropoda</taxon>
        <taxon>Hexapoda</taxon>
        <taxon>Insecta</taxon>
        <taxon>Pterygota</taxon>
        <taxon>Neoptera</taxon>
        <taxon>Endopterygota</taxon>
        <taxon>Diptera</taxon>
        <taxon>Brachycera</taxon>
        <taxon>Muscomorpha</taxon>
        <taxon>Muscoidea</taxon>
        <taxon>Muscidae</taxon>
        <taxon>Stomoxys</taxon>
    </lineage>
</organism>
<evidence type="ECO:0000256" key="3">
    <source>
        <dbReference type="ARBA" id="ARBA00008212"/>
    </source>
</evidence>
<accession>A0A1I8Q3Q4</accession>
<evidence type="ECO:0000313" key="15">
    <source>
        <dbReference type="EnsemblMetazoa" id="SCAU013584-PA"/>
    </source>
</evidence>
<keyword evidence="10" id="KW-0539">Nucleus</keyword>
<evidence type="ECO:0000256" key="6">
    <source>
        <dbReference type="ARBA" id="ARBA00022723"/>
    </source>
</evidence>
<keyword evidence="8" id="KW-0833">Ubl conjugation pathway</keyword>
<dbReference type="KEGG" id="scac:106082643"/>
<dbReference type="InterPro" id="IPR013083">
    <property type="entry name" value="Znf_RING/FYVE/PHD"/>
</dbReference>
<dbReference type="AlphaFoldDB" id="A0A1I8Q3Q4"/>
<evidence type="ECO:0000313" key="16">
    <source>
        <dbReference type="Proteomes" id="UP000095300"/>
    </source>
</evidence>
<sequence length="205" mass="23769">MNVQFKTDLENARQCLLETYHLALTYGDPETHNTEKYLELAAKLSQINETAKRHDEALEAAKESRTIDDFAKEYNNQVSKLEAKKYNPKNSSEYKSFRDQITQMQSLQDGDAGRVECDEFVMESEINVFDPLTKQRMKNPVRNTQCGHHYEKSHILEAIQINKRLRCPVAGCGNKNFVEQKHLKDDNLFKVRLQKIAEQEAAEED</sequence>
<keyword evidence="6" id="KW-0479">Metal-binding</keyword>
<dbReference type="OrthoDB" id="26899at2759"/>
<proteinExistence type="inferred from homology"/>
<dbReference type="GO" id="GO:0030915">
    <property type="term" value="C:Smc5-Smc6 complex"/>
    <property type="evidence" value="ECO:0007669"/>
    <property type="project" value="InterPro"/>
</dbReference>
<evidence type="ECO:0000259" key="14">
    <source>
        <dbReference type="PROSITE" id="PS51044"/>
    </source>
</evidence>
<evidence type="ECO:0000256" key="2">
    <source>
        <dbReference type="ARBA" id="ARBA00004718"/>
    </source>
</evidence>
<name>A0A1I8Q3Q4_STOCA</name>
<comment type="pathway">
    <text evidence="2">Protein modification; protein sumoylation.</text>
</comment>
<evidence type="ECO:0000256" key="13">
    <source>
        <dbReference type="PROSITE-ProRule" id="PRU00452"/>
    </source>
</evidence>
<dbReference type="SUPFAM" id="SSF57850">
    <property type="entry name" value="RING/U-box"/>
    <property type="match status" value="1"/>
</dbReference>
<dbReference type="PANTHER" id="PTHR21330">
    <property type="entry name" value="E3 SUMO-PROTEIN LIGASE NSE2"/>
    <property type="match status" value="1"/>
</dbReference>
<reference evidence="15" key="1">
    <citation type="submission" date="2020-05" db="UniProtKB">
        <authorList>
            <consortium name="EnsemblMetazoa"/>
        </authorList>
    </citation>
    <scope>IDENTIFICATION</scope>
    <source>
        <strain evidence="15">USDA</strain>
    </source>
</reference>
<dbReference type="STRING" id="35570.A0A1I8Q3Q4"/>
<keyword evidence="7 13" id="KW-0863">Zinc-finger</keyword>
<dbReference type="EnsemblMetazoa" id="SCAU013584-RA">
    <property type="protein sequence ID" value="SCAU013584-PA"/>
    <property type="gene ID" value="SCAU013584"/>
</dbReference>
<dbReference type="CDD" id="cd16651">
    <property type="entry name" value="SPL-RING_NSE2"/>
    <property type="match status" value="1"/>
</dbReference>
<dbReference type="PANTHER" id="PTHR21330:SF1">
    <property type="entry name" value="E3 SUMO-PROTEIN LIGASE NSE2"/>
    <property type="match status" value="1"/>
</dbReference>
<evidence type="ECO:0000256" key="9">
    <source>
        <dbReference type="ARBA" id="ARBA00022833"/>
    </source>
</evidence>
<dbReference type="PROSITE" id="PS51044">
    <property type="entry name" value="ZF_SP_RING"/>
    <property type="match status" value="1"/>
</dbReference>
<keyword evidence="16" id="KW-1185">Reference proteome</keyword>
<dbReference type="VEuPathDB" id="VectorBase:SCAU013584"/>